<proteinExistence type="predicted"/>
<sequence>MKFSLVVLTSFLGVTIADTHKFCWCAVNYSLGAGGGWRLYTDSTAQACQRYRARNTGSKWYDKCPDCTTTDGARYGSITIAGCHSPGAHLGGDEWDYYCGQVADQKGYCKEGYRKEMGL</sequence>
<accession>A0A9P9DE08</accession>
<dbReference type="AlphaFoldDB" id="A0A9P9DE08"/>
<reference evidence="2" key="1">
    <citation type="journal article" date="2021" name="Nat. Commun.">
        <title>Genetic determinants of endophytism in the Arabidopsis root mycobiome.</title>
        <authorList>
            <person name="Mesny F."/>
            <person name="Miyauchi S."/>
            <person name="Thiergart T."/>
            <person name="Pickel B."/>
            <person name="Atanasova L."/>
            <person name="Karlsson M."/>
            <person name="Huettel B."/>
            <person name="Barry K.W."/>
            <person name="Haridas S."/>
            <person name="Chen C."/>
            <person name="Bauer D."/>
            <person name="Andreopoulos W."/>
            <person name="Pangilinan J."/>
            <person name="LaButti K."/>
            <person name="Riley R."/>
            <person name="Lipzen A."/>
            <person name="Clum A."/>
            <person name="Drula E."/>
            <person name="Henrissat B."/>
            <person name="Kohler A."/>
            <person name="Grigoriev I.V."/>
            <person name="Martin F.M."/>
            <person name="Hacquard S."/>
        </authorList>
    </citation>
    <scope>NUCLEOTIDE SEQUENCE</scope>
    <source>
        <strain evidence="2">MPI-CAGE-AT-0147</strain>
    </source>
</reference>
<dbReference type="Proteomes" id="UP000738349">
    <property type="component" value="Unassembled WGS sequence"/>
</dbReference>
<comment type="caution">
    <text evidence="2">The sequence shown here is derived from an EMBL/GenBank/DDBJ whole genome shotgun (WGS) entry which is preliminary data.</text>
</comment>
<organism evidence="2 3">
    <name type="scientific">Dactylonectria macrodidyma</name>
    <dbReference type="NCBI Taxonomy" id="307937"/>
    <lineage>
        <taxon>Eukaryota</taxon>
        <taxon>Fungi</taxon>
        <taxon>Dikarya</taxon>
        <taxon>Ascomycota</taxon>
        <taxon>Pezizomycotina</taxon>
        <taxon>Sordariomycetes</taxon>
        <taxon>Hypocreomycetidae</taxon>
        <taxon>Hypocreales</taxon>
        <taxon>Nectriaceae</taxon>
        <taxon>Dactylonectria</taxon>
    </lineage>
</organism>
<protein>
    <recommendedName>
        <fullName evidence="4">Cyanovirin-N domain-containing protein</fullName>
    </recommendedName>
</protein>
<evidence type="ECO:0000313" key="2">
    <source>
        <dbReference type="EMBL" id="KAH7117444.1"/>
    </source>
</evidence>
<dbReference type="OrthoDB" id="3489571at2759"/>
<feature type="signal peptide" evidence="1">
    <location>
        <begin position="1"/>
        <end position="17"/>
    </location>
</feature>
<evidence type="ECO:0000256" key="1">
    <source>
        <dbReference type="SAM" id="SignalP"/>
    </source>
</evidence>
<dbReference type="EMBL" id="JAGMUV010000028">
    <property type="protein sequence ID" value="KAH7117444.1"/>
    <property type="molecule type" value="Genomic_DNA"/>
</dbReference>
<gene>
    <name evidence="2" type="ORF">EDB81DRAFT_892302</name>
</gene>
<name>A0A9P9DE08_9HYPO</name>
<feature type="chain" id="PRO_5040433841" description="Cyanovirin-N domain-containing protein" evidence="1">
    <location>
        <begin position="18"/>
        <end position="119"/>
    </location>
</feature>
<keyword evidence="1" id="KW-0732">Signal</keyword>
<keyword evidence="3" id="KW-1185">Reference proteome</keyword>
<evidence type="ECO:0008006" key="4">
    <source>
        <dbReference type="Google" id="ProtNLM"/>
    </source>
</evidence>
<evidence type="ECO:0000313" key="3">
    <source>
        <dbReference type="Proteomes" id="UP000738349"/>
    </source>
</evidence>